<dbReference type="InterPro" id="IPR051926">
    <property type="entry name" value="Ala_Aminotransferase"/>
</dbReference>
<dbReference type="Proteomes" id="UP000584867">
    <property type="component" value="Unassembled WGS sequence"/>
</dbReference>
<keyword evidence="3 8" id="KW-0032">Aminotransferase</keyword>
<evidence type="ECO:0000256" key="1">
    <source>
        <dbReference type="ARBA" id="ARBA00001933"/>
    </source>
</evidence>
<dbReference type="InterPro" id="IPR004839">
    <property type="entry name" value="Aminotransferase_I/II_large"/>
</dbReference>
<evidence type="ECO:0000256" key="2">
    <source>
        <dbReference type="ARBA" id="ARBA00007441"/>
    </source>
</evidence>
<organism evidence="8 9">
    <name type="scientific">Granulicella mallensis</name>
    <dbReference type="NCBI Taxonomy" id="940614"/>
    <lineage>
        <taxon>Bacteria</taxon>
        <taxon>Pseudomonadati</taxon>
        <taxon>Acidobacteriota</taxon>
        <taxon>Terriglobia</taxon>
        <taxon>Terriglobales</taxon>
        <taxon>Acidobacteriaceae</taxon>
        <taxon>Granulicella</taxon>
    </lineage>
</organism>
<dbReference type="InterPro" id="IPR015422">
    <property type="entry name" value="PyrdxlP-dep_Trfase_small"/>
</dbReference>
<protein>
    <recommendedName>
        <fullName evidence="6">alanine transaminase</fullName>
        <ecNumber evidence="6">2.6.1.2</ecNumber>
    </recommendedName>
</protein>
<dbReference type="InterPro" id="IPR015424">
    <property type="entry name" value="PyrdxlP-dep_Trfase"/>
</dbReference>
<evidence type="ECO:0000259" key="7">
    <source>
        <dbReference type="Pfam" id="PF00155"/>
    </source>
</evidence>
<evidence type="ECO:0000256" key="6">
    <source>
        <dbReference type="ARBA" id="ARBA00026106"/>
    </source>
</evidence>
<accession>A0A7W8E825</accession>
<feature type="domain" description="Aminotransferase class I/classII large" evidence="7">
    <location>
        <begin position="63"/>
        <end position="364"/>
    </location>
</feature>
<keyword evidence="5" id="KW-0663">Pyridoxal phosphate</keyword>
<dbReference type="AlphaFoldDB" id="A0A7W8E825"/>
<sequence length="383" mass="42382">MNFSTRTNWNLAENDFTVAVREAYSSGAELFDLTVSNPTSCGFTYDAEALLKPLGQLEAMHYEPDPLGMSTARAAVAQYYRDAGAEIAIERICLTTSTSEAYSFLFRLLCDPGDEVLIARPSYPLFDFIARLDDVRLVEYPLLYDHGWHIDFHSLEQSITPRTRAIVIVHPNNPTGNFASDAERAALDDLCARRNLALIVDEVFLDYSVAETTPPSFAADSSQALTFVLSGLSKVCGLPQMKVSWIAATGPDTIVSEAMARIEVIADTFLSMNAPMQRALPHWLAERRDLQQQIRARMQTNLAMLDARLPGTQANRLAMQGGWTAVLRVPRTVQGRPFAEAALRQGVIVQPGEFYGLPEGRVVLSLLTPLSIWQSGLERLPID</sequence>
<reference evidence="8 9" key="1">
    <citation type="submission" date="2020-08" db="EMBL/GenBank/DDBJ databases">
        <title>Genomic Encyclopedia of Type Strains, Phase IV (KMG-V): Genome sequencing to study the core and pangenomes of soil and plant-associated prokaryotes.</title>
        <authorList>
            <person name="Whitman W."/>
        </authorList>
    </citation>
    <scope>NUCLEOTIDE SEQUENCE [LARGE SCALE GENOMIC DNA]</scope>
    <source>
        <strain evidence="8 9">X5P3</strain>
    </source>
</reference>
<dbReference type="CDD" id="cd00609">
    <property type="entry name" value="AAT_like"/>
    <property type="match status" value="1"/>
</dbReference>
<dbReference type="PANTHER" id="PTHR43488:SF2">
    <property type="entry name" value="GLUTAMATE-PYRUVATE AMINOTRANSFERASE ALAA"/>
    <property type="match status" value="1"/>
</dbReference>
<keyword evidence="4 8" id="KW-0808">Transferase</keyword>
<evidence type="ECO:0000256" key="5">
    <source>
        <dbReference type="ARBA" id="ARBA00022898"/>
    </source>
</evidence>
<proteinExistence type="inferred from homology"/>
<dbReference type="GO" id="GO:0004021">
    <property type="term" value="F:L-alanine:2-oxoglutarate aminotransferase activity"/>
    <property type="evidence" value="ECO:0007669"/>
    <property type="project" value="UniProtKB-EC"/>
</dbReference>
<dbReference type="PANTHER" id="PTHR43488">
    <property type="entry name" value="GLUTAMATE-PYRUVATE AMINOTRANSFERASE ALAA"/>
    <property type="match status" value="1"/>
</dbReference>
<evidence type="ECO:0000313" key="9">
    <source>
        <dbReference type="Proteomes" id="UP000584867"/>
    </source>
</evidence>
<comment type="caution">
    <text evidence="8">The sequence shown here is derived from an EMBL/GenBank/DDBJ whole genome shotgun (WGS) entry which is preliminary data.</text>
</comment>
<dbReference type="GO" id="GO:0030170">
    <property type="term" value="F:pyridoxal phosphate binding"/>
    <property type="evidence" value="ECO:0007669"/>
    <property type="project" value="InterPro"/>
</dbReference>
<dbReference type="Gene3D" id="3.40.640.10">
    <property type="entry name" value="Type I PLP-dependent aspartate aminotransferase-like (Major domain)"/>
    <property type="match status" value="1"/>
</dbReference>
<comment type="cofactor">
    <cofactor evidence="1">
        <name>pyridoxal 5'-phosphate</name>
        <dbReference type="ChEBI" id="CHEBI:597326"/>
    </cofactor>
</comment>
<dbReference type="EC" id="2.6.1.2" evidence="6"/>
<evidence type="ECO:0000256" key="4">
    <source>
        <dbReference type="ARBA" id="ARBA00022679"/>
    </source>
</evidence>
<comment type="similarity">
    <text evidence="2">Belongs to the class-I pyridoxal-phosphate-dependent aminotransferase family.</text>
</comment>
<name>A0A7W8E825_9BACT</name>
<evidence type="ECO:0000313" key="8">
    <source>
        <dbReference type="EMBL" id="MBB5062206.1"/>
    </source>
</evidence>
<dbReference type="SUPFAM" id="SSF53383">
    <property type="entry name" value="PLP-dependent transferases"/>
    <property type="match status" value="1"/>
</dbReference>
<gene>
    <name evidence="8" type="ORF">HDF15_000533</name>
</gene>
<evidence type="ECO:0000256" key="3">
    <source>
        <dbReference type="ARBA" id="ARBA00022576"/>
    </source>
</evidence>
<dbReference type="InterPro" id="IPR015421">
    <property type="entry name" value="PyrdxlP-dep_Trfase_major"/>
</dbReference>
<dbReference type="EMBL" id="JACHIO010000002">
    <property type="protein sequence ID" value="MBB5062206.1"/>
    <property type="molecule type" value="Genomic_DNA"/>
</dbReference>
<dbReference type="Pfam" id="PF00155">
    <property type="entry name" value="Aminotran_1_2"/>
    <property type="match status" value="1"/>
</dbReference>
<dbReference type="RefSeq" id="WP_184252705.1">
    <property type="nucleotide sequence ID" value="NZ_JACHIO010000002.1"/>
</dbReference>
<dbReference type="Gene3D" id="3.90.1150.10">
    <property type="entry name" value="Aspartate Aminotransferase, domain 1"/>
    <property type="match status" value="1"/>
</dbReference>